<dbReference type="PANTHER" id="PTHR36974:SF1">
    <property type="entry name" value="DOXX FAMILY MEMBRANE PROTEIN"/>
    <property type="match status" value="1"/>
</dbReference>
<sequence length="120" mass="13691">MKKLGLYLFSMMFIVAGILHFLLDDGFVAMVPDYIPLRYTLIYVTGVAEFLMAIGLLVPKTRKFTAVVTVIYLIVIFPANAFGAVYDIPIPGMEETNQAVLYARLLLQPVMIWWLWKVTR</sequence>
<keyword evidence="3" id="KW-1185">Reference proteome</keyword>
<keyword evidence="1" id="KW-1133">Transmembrane helix</keyword>
<dbReference type="OrthoDB" id="327939at2"/>
<dbReference type="AlphaFoldDB" id="A0A285P6V4"/>
<dbReference type="RefSeq" id="WP_097043259.1">
    <property type="nucleotide sequence ID" value="NZ_OBEK01000005.1"/>
</dbReference>
<dbReference type="STRING" id="586416.GZ22_01460"/>
<name>A0A285P6V4_9BACI</name>
<feature type="transmembrane region" description="Helical" evidence="1">
    <location>
        <begin position="35"/>
        <end position="57"/>
    </location>
</feature>
<evidence type="ECO:0000313" key="2">
    <source>
        <dbReference type="EMBL" id="SNZ16903.1"/>
    </source>
</evidence>
<protein>
    <submittedName>
        <fullName evidence="2">Uncharacterized membrane protein</fullName>
    </submittedName>
</protein>
<evidence type="ECO:0000256" key="1">
    <source>
        <dbReference type="SAM" id="Phobius"/>
    </source>
</evidence>
<dbReference type="Proteomes" id="UP000219356">
    <property type="component" value="Unassembled WGS sequence"/>
</dbReference>
<feature type="transmembrane region" description="Helical" evidence="1">
    <location>
        <begin position="64"/>
        <end position="86"/>
    </location>
</feature>
<keyword evidence="1" id="KW-0812">Transmembrane</keyword>
<organism evidence="2 3">
    <name type="scientific">Terribacillus aidingensis</name>
    <dbReference type="NCBI Taxonomy" id="586416"/>
    <lineage>
        <taxon>Bacteria</taxon>
        <taxon>Bacillati</taxon>
        <taxon>Bacillota</taxon>
        <taxon>Bacilli</taxon>
        <taxon>Bacillales</taxon>
        <taxon>Bacillaceae</taxon>
        <taxon>Terribacillus</taxon>
    </lineage>
</organism>
<gene>
    <name evidence="2" type="ORF">SAMN05421503_3055</name>
</gene>
<feature type="transmembrane region" description="Helical" evidence="1">
    <location>
        <begin position="98"/>
        <end position="116"/>
    </location>
</feature>
<feature type="transmembrane region" description="Helical" evidence="1">
    <location>
        <begin position="5"/>
        <end position="23"/>
    </location>
</feature>
<reference evidence="3" key="1">
    <citation type="submission" date="2017-09" db="EMBL/GenBank/DDBJ databases">
        <authorList>
            <person name="Varghese N."/>
            <person name="Submissions S."/>
        </authorList>
    </citation>
    <scope>NUCLEOTIDE SEQUENCE [LARGE SCALE GENOMIC DNA]</scope>
    <source>
        <strain evidence="3">CGMCC 1.8913</strain>
    </source>
</reference>
<accession>A0A285P6V4</accession>
<dbReference type="EMBL" id="OBEK01000005">
    <property type="protein sequence ID" value="SNZ16903.1"/>
    <property type="molecule type" value="Genomic_DNA"/>
</dbReference>
<evidence type="ECO:0000313" key="3">
    <source>
        <dbReference type="Proteomes" id="UP000219356"/>
    </source>
</evidence>
<dbReference type="PANTHER" id="PTHR36974">
    <property type="entry name" value="MEMBRANE PROTEIN-RELATED"/>
    <property type="match status" value="1"/>
</dbReference>
<keyword evidence="1" id="KW-0472">Membrane</keyword>
<proteinExistence type="predicted"/>